<sequence length="129" mass="15149">MRYENLKITEIGDEYIILENDDKEKLMVSSYHSTDCCEYHYLDFSAVKDMIEDDMLFCIDTEDPMSFFCKVEDFGIRLLPTNNHPISVPGYGINNGYYNSHIDLIVEDMRFHKEILKIDASECQNIKWG</sequence>
<keyword evidence="2" id="KW-1185">Reference proteome</keyword>
<gene>
    <name evidence="1" type="ORF">HMPREF9302_03725</name>
</gene>
<protein>
    <submittedName>
        <fullName evidence="1">Uncharacterized protein</fullName>
    </submittedName>
</protein>
<reference evidence="1 2" key="1">
    <citation type="submission" date="2014-07" db="EMBL/GenBank/DDBJ databases">
        <authorList>
            <person name="McCorrison J."/>
            <person name="Sanka R."/>
            <person name="Torralba M."/>
            <person name="Gillis M."/>
            <person name="Haft D.H."/>
            <person name="Methe B."/>
            <person name="Sutton G."/>
            <person name="Nelson K.E."/>
        </authorList>
    </citation>
    <scope>NUCLEOTIDE SEQUENCE [LARGE SCALE GENOMIC DNA]</scope>
    <source>
        <strain evidence="1 2">DNF00058</strain>
    </source>
</reference>
<dbReference type="RefSeq" id="WP_036854776.1">
    <property type="nucleotide sequence ID" value="NZ_JRNU01000012.1"/>
</dbReference>
<dbReference type="AlphaFoldDB" id="A0A096AZC0"/>
<accession>A0A096AZC0</accession>
<organism evidence="1 2">
    <name type="scientific">Prevotella amnii DNF00058</name>
    <dbReference type="NCBI Taxonomy" id="1401066"/>
    <lineage>
        <taxon>Bacteria</taxon>
        <taxon>Pseudomonadati</taxon>
        <taxon>Bacteroidota</taxon>
        <taxon>Bacteroidia</taxon>
        <taxon>Bacteroidales</taxon>
        <taxon>Prevotellaceae</taxon>
        <taxon>Prevotella</taxon>
    </lineage>
</organism>
<evidence type="ECO:0000313" key="1">
    <source>
        <dbReference type="EMBL" id="KGF52398.1"/>
    </source>
</evidence>
<dbReference type="Proteomes" id="UP000029614">
    <property type="component" value="Unassembled WGS sequence"/>
</dbReference>
<dbReference type="EMBL" id="JRNU01000012">
    <property type="protein sequence ID" value="KGF52398.1"/>
    <property type="molecule type" value="Genomic_DNA"/>
</dbReference>
<comment type="caution">
    <text evidence="1">The sequence shown here is derived from an EMBL/GenBank/DDBJ whole genome shotgun (WGS) entry which is preliminary data.</text>
</comment>
<name>A0A096AZC0_9BACT</name>
<evidence type="ECO:0000313" key="2">
    <source>
        <dbReference type="Proteomes" id="UP000029614"/>
    </source>
</evidence>
<proteinExistence type="predicted"/>